<keyword evidence="2" id="KW-1133">Transmembrane helix</keyword>
<evidence type="ECO:0000256" key="1">
    <source>
        <dbReference type="SAM" id="MobiDB-lite"/>
    </source>
</evidence>
<reference evidence="4" key="1">
    <citation type="submission" date="2019-08" db="EMBL/GenBank/DDBJ databases">
        <authorList>
            <person name="Kucharzyk K."/>
            <person name="Murdoch R.W."/>
            <person name="Higgins S."/>
            <person name="Loffler F."/>
        </authorList>
    </citation>
    <scope>NUCLEOTIDE SEQUENCE</scope>
</reference>
<evidence type="ECO:0000259" key="3">
    <source>
        <dbReference type="SMART" id="SM00635"/>
    </source>
</evidence>
<evidence type="ECO:0000256" key="2">
    <source>
        <dbReference type="SAM" id="Phobius"/>
    </source>
</evidence>
<keyword evidence="2" id="KW-0472">Membrane</keyword>
<comment type="caution">
    <text evidence="4">The sequence shown here is derived from an EMBL/GenBank/DDBJ whole genome shotgun (WGS) entry which is preliminary data.</text>
</comment>
<organism evidence="4">
    <name type="scientific">bioreactor metagenome</name>
    <dbReference type="NCBI Taxonomy" id="1076179"/>
    <lineage>
        <taxon>unclassified sequences</taxon>
        <taxon>metagenomes</taxon>
        <taxon>ecological metagenomes</taxon>
    </lineage>
</organism>
<dbReference type="InterPro" id="IPR003343">
    <property type="entry name" value="Big_2"/>
</dbReference>
<feature type="compositionally biased region" description="Low complexity" evidence="1">
    <location>
        <begin position="91"/>
        <end position="129"/>
    </location>
</feature>
<feature type="domain" description="BIG2" evidence="3">
    <location>
        <begin position="2"/>
        <end position="78"/>
    </location>
</feature>
<feature type="transmembrane region" description="Helical" evidence="2">
    <location>
        <begin position="137"/>
        <end position="157"/>
    </location>
</feature>
<dbReference type="Gene3D" id="2.60.40.1080">
    <property type="match status" value="1"/>
</dbReference>
<proteinExistence type="predicted"/>
<feature type="region of interest" description="Disordered" evidence="1">
    <location>
        <begin position="83"/>
        <end position="130"/>
    </location>
</feature>
<sequence>MPVTGVTLDKTEAALKVGETATLAATIAPANATNKNVSWSSSDEAIATVKDGVVTAVAAGKATITVITEDGQKTAECVVTVTKKDDPKPTTPTTPTVKPGDNGQAGSNNGTTTETTAKTAANNGTNPNTSLTTQEKVGTMLVWCTVTALCVLAVFSIKRRQTK</sequence>
<dbReference type="EMBL" id="VSSQ01112468">
    <property type="protein sequence ID" value="MPN49328.1"/>
    <property type="molecule type" value="Genomic_DNA"/>
</dbReference>
<dbReference type="Pfam" id="PF02368">
    <property type="entry name" value="Big_2"/>
    <property type="match status" value="1"/>
</dbReference>
<dbReference type="SMART" id="SM00635">
    <property type="entry name" value="BID_2"/>
    <property type="match status" value="1"/>
</dbReference>
<gene>
    <name evidence="4" type="ORF">SDC9_196946</name>
</gene>
<accession>A0A645IDE0</accession>
<dbReference type="InterPro" id="IPR008964">
    <property type="entry name" value="Invasin/intimin_cell_adhesion"/>
</dbReference>
<dbReference type="SUPFAM" id="SSF49373">
    <property type="entry name" value="Invasin/intimin cell-adhesion fragments"/>
    <property type="match status" value="1"/>
</dbReference>
<evidence type="ECO:0000313" key="4">
    <source>
        <dbReference type="EMBL" id="MPN49328.1"/>
    </source>
</evidence>
<name>A0A645IDE0_9ZZZZ</name>
<dbReference type="AlphaFoldDB" id="A0A645IDE0"/>
<protein>
    <recommendedName>
        <fullName evidence="3">BIG2 domain-containing protein</fullName>
    </recommendedName>
</protein>
<keyword evidence="2" id="KW-0812">Transmembrane</keyword>